<sequence length="426" mass="44978">MDQRDENYRKYVDVLKTELVAAMGCTEPVSIAYAAARARELLGRLPQCVVVEASGNIIKNVKSVTVPHTGGMKGIEAAAAAGIVAGDASCKLQVIAAVDESKLADICAYMESADIQVRRLDSDDVLDLIVRVSHGGEEASVRICGAHDHIVREVKNGTVLLQQPAPAQNKAAAHDRSFMSVAGILDFADSVDLAEVSEVLQRQIRCNMAIANEGLKQGYGANIGRVLLDMRTNDLHTRVKAYAAAGSDARMSGCGMPVIINSGSGNQGITASVPLVVWGRDHHAGRELLYRSLIVSNLITIHLKEGIGKLSAYCGVISAGCGAACGICYQDGGDLEAVSHTLVNALAVNSGVVCDGAKPSCAAKIASAIEAGLLGYEMYRHGSQFRGGEGIVSKGVENTIRNISRLAREGMQETDREIIEIMTACC</sequence>
<dbReference type="InterPro" id="IPR005130">
    <property type="entry name" value="Ser_deHydtase-like_asu"/>
</dbReference>
<evidence type="ECO:0000313" key="3">
    <source>
        <dbReference type="EMBL" id="HJC35756.1"/>
    </source>
</evidence>
<organism evidence="3 4">
    <name type="scientific">Candidatus Merdibacter merdavium</name>
    <dbReference type="NCBI Taxonomy" id="2838692"/>
    <lineage>
        <taxon>Bacteria</taxon>
        <taxon>Bacillati</taxon>
        <taxon>Bacillota</taxon>
        <taxon>Erysipelotrichia</taxon>
        <taxon>Erysipelotrichales</taxon>
        <taxon>Erysipelotrichaceae</taxon>
        <taxon>Merdibacter</taxon>
    </lineage>
</organism>
<comment type="similarity">
    <text evidence="1">Belongs to the UPF0597 family.</text>
</comment>
<dbReference type="InterPro" id="IPR021144">
    <property type="entry name" value="UPF0597"/>
</dbReference>
<dbReference type="HAMAP" id="MF_01845">
    <property type="entry name" value="UPF0597"/>
    <property type="match status" value="1"/>
</dbReference>
<dbReference type="PIRSF" id="PIRSF006054">
    <property type="entry name" value="UCP006054"/>
    <property type="match status" value="1"/>
</dbReference>
<dbReference type="PANTHER" id="PTHR30501:SF2">
    <property type="entry name" value="UPF0597 PROTEIN YHAM"/>
    <property type="match status" value="1"/>
</dbReference>
<name>A0A9D2NQP2_9FIRM</name>
<dbReference type="Proteomes" id="UP000823896">
    <property type="component" value="Unassembled WGS sequence"/>
</dbReference>
<dbReference type="EMBL" id="DWWM01000006">
    <property type="protein sequence ID" value="HJC35756.1"/>
    <property type="molecule type" value="Genomic_DNA"/>
</dbReference>
<reference evidence="3" key="1">
    <citation type="journal article" date="2021" name="PeerJ">
        <title>Extensive microbial diversity within the chicken gut microbiome revealed by metagenomics and culture.</title>
        <authorList>
            <person name="Gilroy R."/>
            <person name="Ravi A."/>
            <person name="Getino M."/>
            <person name="Pursley I."/>
            <person name="Horton D.L."/>
            <person name="Alikhan N.F."/>
            <person name="Baker D."/>
            <person name="Gharbi K."/>
            <person name="Hall N."/>
            <person name="Watson M."/>
            <person name="Adriaenssens E.M."/>
            <person name="Foster-Nyarko E."/>
            <person name="Jarju S."/>
            <person name="Secka A."/>
            <person name="Antonio M."/>
            <person name="Oren A."/>
            <person name="Chaudhuri R.R."/>
            <person name="La Ragione R."/>
            <person name="Hildebrand F."/>
            <person name="Pallen M.J."/>
        </authorList>
    </citation>
    <scope>NUCLEOTIDE SEQUENCE</scope>
    <source>
        <strain evidence="3">CHK187-11901</strain>
    </source>
</reference>
<reference evidence="3" key="2">
    <citation type="submission" date="2021-04" db="EMBL/GenBank/DDBJ databases">
        <authorList>
            <person name="Gilroy R."/>
        </authorList>
    </citation>
    <scope>NUCLEOTIDE SEQUENCE</scope>
    <source>
        <strain evidence="3">CHK187-11901</strain>
    </source>
</reference>
<evidence type="ECO:0000256" key="1">
    <source>
        <dbReference type="HAMAP-Rule" id="MF_01845"/>
    </source>
</evidence>
<dbReference type="PANTHER" id="PTHR30501">
    <property type="entry name" value="UPF0597 PROTEIN YHAM"/>
    <property type="match status" value="1"/>
</dbReference>
<gene>
    <name evidence="3" type="ORF">H9702_01315</name>
</gene>
<comment type="caution">
    <text evidence="3">The sequence shown here is derived from an EMBL/GenBank/DDBJ whole genome shotgun (WGS) entry which is preliminary data.</text>
</comment>
<accession>A0A9D2NQP2</accession>
<dbReference type="Pfam" id="PF03313">
    <property type="entry name" value="SDH_alpha"/>
    <property type="match status" value="1"/>
</dbReference>
<dbReference type="AlphaFoldDB" id="A0A9D2NQP2"/>
<dbReference type="GO" id="GO:0080146">
    <property type="term" value="F:L-cysteine desulfhydrase activity"/>
    <property type="evidence" value="ECO:0007669"/>
    <property type="project" value="TreeGrafter"/>
</dbReference>
<evidence type="ECO:0000313" key="4">
    <source>
        <dbReference type="Proteomes" id="UP000823896"/>
    </source>
</evidence>
<proteinExistence type="inferred from homology"/>
<dbReference type="GO" id="GO:0019450">
    <property type="term" value="P:L-cysteine catabolic process to pyruvate"/>
    <property type="evidence" value="ECO:0007669"/>
    <property type="project" value="TreeGrafter"/>
</dbReference>
<protein>
    <recommendedName>
        <fullName evidence="1">UPF0597 protein H9702_01315</fullName>
    </recommendedName>
</protein>
<keyword evidence="3" id="KW-0456">Lyase</keyword>
<evidence type="ECO:0000259" key="2">
    <source>
        <dbReference type="Pfam" id="PF03313"/>
    </source>
</evidence>
<feature type="domain" description="Serine dehydratase-like alpha subunit" evidence="2">
    <location>
        <begin position="174"/>
        <end position="419"/>
    </location>
</feature>